<evidence type="ECO:0000313" key="3">
    <source>
        <dbReference type="EMBL" id="UPL19090.1"/>
    </source>
</evidence>
<dbReference type="SUPFAM" id="SSF48179">
    <property type="entry name" value="6-phosphogluconate dehydrogenase C-terminal domain-like"/>
    <property type="match status" value="1"/>
</dbReference>
<evidence type="ECO:0000256" key="1">
    <source>
        <dbReference type="SAM" id="MobiDB-lite"/>
    </source>
</evidence>
<dbReference type="InterPro" id="IPR037108">
    <property type="entry name" value="TM1727-like_C_sf"/>
</dbReference>
<dbReference type="EMBL" id="CP078078">
    <property type="protein sequence ID" value="UPL19090.1"/>
    <property type="molecule type" value="Genomic_DNA"/>
</dbReference>
<dbReference type="PANTHER" id="PTHR40459:SF1">
    <property type="entry name" value="CONSERVED HYPOTHETICAL ALANINE AND LEUCINE RICH PROTEIN"/>
    <property type="match status" value="1"/>
</dbReference>
<gene>
    <name evidence="3" type="ORF">KV397_15620</name>
</gene>
<dbReference type="Gene3D" id="1.10.1040.20">
    <property type="entry name" value="ProC-like, C-terminal domain"/>
    <property type="match status" value="1"/>
</dbReference>
<evidence type="ECO:0000313" key="4">
    <source>
        <dbReference type="Proteomes" id="UP000830631"/>
    </source>
</evidence>
<proteinExistence type="predicted"/>
<dbReference type="Pfam" id="PF10728">
    <property type="entry name" value="DUF2520"/>
    <property type="match status" value="1"/>
</dbReference>
<dbReference type="InterPro" id="IPR018931">
    <property type="entry name" value="DUF2520"/>
</dbReference>
<reference evidence="3 4" key="1">
    <citation type="submission" date="2021-06" db="EMBL/GenBank/DDBJ databases">
        <title>Genome-based taxonomic framework of Microbacterium strains isolated from marine environment, the description of four new species and reclassification of four preexisting species.</title>
        <authorList>
            <person name="Lee S.D."/>
            <person name="Kim S.-M."/>
            <person name="Byeon Y.-S."/>
            <person name="Yang H.L."/>
            <person name="Kim I.S."/>
        </authorList>
    </citation>
    <scope>NUCLEOTIDE SEQUENCE [LARGE SCALE GENOMIC DNA]</scope>
    <source>
        <strain evidence="3 4">KSW4-10</strain>
    </source>
</reference>
<name>A0ABY4J3G7_9MICO</name>
<accession>A0ABY4J3G7</accession>
<organism evidence="3 4">
    <name type="scientific">Microbacterium aurugineum</name>
    <dbReference type="NCBI Taxonomy" id="2851642"/>
    <lineage>
        <taxon>Bacteria</taxon>
        <taxon>Bacillati</taxon>
        <taxon>Actinomycetota</taxon>
        <taxon>Actinomycetes</taxon>
        <taxon>Micrococcales</taxon>
        <taxon>Microbacteriaceae</taxon>
        <taxon>Microbacterium</taxon>
    </lineage>
</organism>
<feature type="region of interest" description="Disordered" evidence="1">
    <location>
        <begin position="244"/>
        <end position="278"/>
    </location>
</feature>
<dbReference type="InterPro" id="IPR008927">
    <property type="entry name" value="6-PGluconate_DH-like_C_sf"/>
</dbReference>
<dbReference type="InterPro" id="IPR036291">
    <property type="entry name" value="NAD(P)-bd_dom_sf"/>
</dbReference>
<evidence type="ECO:0000259" key="2">
    <source>
        <dbReference type="Pfam" id="PF10728"/>
    </source>
</evidence>
<dbReference type="SUPFAM" id="SSF51735">
    <property type="entry name" value="NAD(P)-binding Rossmann-fold domains"/>
    <property type="match status" value="1"/>
</dbReference>
<dbReference type="PANTHER" id="PTHR40459">
    <property type="entry name" value="CONSERVED HYPOTHETICAL ALANINE AND LEUCINE RICH PROTEIN"/>
    <property type="match status" value="1"/>
</dbReference>
<feature type="domain" description="DUF2520" evidence="2">
    <location>
        <begin position="112"/>
        <end position="236"/>
    </location>
</feature>
<feature type="compositionally biased region" description="Basic and acidic residues" evidence="1">
    <location>
        <begin position="256"/>
        <end position="278"/>
    </location>
</feature>
<keyword evidence="4" id="KW-1185">Reference proteome</keyword>
<dbReference type="Proteomes" id="UP000830631">
    <property type="component" value="Chromosome"/>
</dbReference>
<sequence length="278" mass="29433">MQTSTALAPGTTIAIVGAGRVGRVLAGALRAEGFDVLGPLRRDQSMPKADIALLCVPDRAIPAVAFVARPNVRFVGHVSGATSLDDVDFRFHPLQTFTGTEPPEVFHGIGAAVAGRTDEARSVAEQLARVLGARPFTVDDEHRVSYHAAASFASNFVLTVLDAAEQLAVAAGIPEGEARELLTPLVSRTIENWARVGAQEALTGPIARGDEATVARQRSAAEEHDLQALFDALAVATRTIASREEESRGVPSWEAVSREGARENPLRDVAGEEKESSV</sequence>
<protein>
    <submittedName>
        <fullName evidence="3">DUF2520 domain-containing protein</fullName>
    </submittedName>
</protein>
<dbReference type="RefSeq" id="WP_261811681.1">
    <property type="nucleotide sequence ID" value="NZ_CP078078.1"/>
</dbReference>
<dbReference type="Gene3D" id="3.40.50.720">
    <property type="entry name" value="NAD(P)-binding Rossmann-like Domain"/>
    <property type="match status" value="1"/>
</dbReference>